<name>A0A7W8H9C3_9FIRM</name>
<dbReference type="InterPro" id="IPR001109">
    <property type="entry name" value="Hydrogenase_HupF/HypC"/>
</dbReference>
<dbReference type="GO" id="GO:0051604">
    <property type="term" value="P:protein maturation"/>
    <property type="evidence" value="ECO:0007669"/>
    <property type="project" value="TreeGrafter"/>
</dbReference>
<accession>A0A7W8H9C3</accession>
<dbReference type="GO" id="GO:0005506">
    <property type="term" value="F:iron ion binding"/>
    <property type="evidence" value="ECO:0007669"/>
    <property type="project" value="TreeGrafter"/>
</dbReference>
<dbReference type="RefSeq" id="WP_183771427.1">
    <property type="nucleotide sequence ID" value="NZ_CAWVEG010000099.1"/>
</dbReference>
<dbReference type="EMBL" id="JACHFW010000002">
    <property type="protein sequence ID" value="MBB5263547.1"/>
    <property type="molecule type" value="Genomic_DNA"/>
</dbReference>
<evidence type="ECO:0000313" key="2">
    <source>
        <dbReference type="EMBL" id="MBB5263547.1"/>
    </source>
</evidence>
<dbReference type="PRINTS" id="PR00445">
    <property type="entry name" value="HUPFHYPC"/>
</dbReference>
<comment type="similarity">
    <text evidence="1">Belongs to the HupF/HypC family.</text>
</comment>
<organism evidence="2 3">
    <name type="scientific">Catenibacillus scindens</name>
    <dbReference type="NCBI Taxonomy" id="673271"/>
    <lineage>
        <taxon>Bacteria</taxon>
        <taxon>Bacillati</taxon>
        <taxon>Bacillota</taxon>
        <taxon>Clostridia</taxon>
        <taxon>Lachnospirales</taxon>
        <taxon>Lachnospiraceae</taxon>
        <taxon>Catenibacillus</taxon>
    </lineage>
</organism>
<keyword evidence="3" id="KW-1185">Reference proteome</keyword>
<reference evidence="2 3" key="1">
    <citation type="submission" date="2020-08" db="EMBL/GenBank/DDBJ databases">
        <title>Genomic Encyclopedia of Type Strains, Phase IV (KMG-IV): sequencing the most valuable type-strain genomes for metagenomic binning, comparative biology and taxonomic classification.</title>
        <authorList>
            <person name="Goeker M."/>
        </authorList>
    </citation>
    <scope>NUCLEOTIDE SEQUENCE [LARGE SCALE GENOMIC DNA]</scope>
    <source>
        <strain evidence="2 3">DSM 106146</strain>
    </source>
</reference>
<sequence length="72" mass="7985">MCLAMPMKIKEIEGNSAVGEAGGLTREIRVDFIKDLSPGDYVMVHAGFAIEKMSEKEALDNINFMEELEHAL</sequence>
<dbReference type="NCBIfam" id="TIGR00074">
    <property type="entry name" value="hypC_hupF"/>
    <property type="match status" value="1"/>
</dbReference>
<proteinExistence type="inferred from homology"/>
<dbReference type="GO" id="GO:1902670">
    <property type="term" value="F:carbon dioxide binding"/>
    <property type="evidence" value="ECO:0007669"/>
    <property type="project" value="TreeGrafter"/>
</dbReference>
<dbReference type="PANTHER" id="PTHR35177:SF2">
    <property type="entry name" value="HYDROGENASE MATURATION FACTOR HYBG"/>
    <property type="match status" value="1"/>
</dbReference>
<dbReference type="Gene3D" id="2.30.30.140">
    <property type="match status" value="1"/>
</dbReference>
<dbReference type="AlphaFoldDB" id="A0A7W8H9C3"/>
<dbReference type="SUPFAM" id="SSF159127">
    <property type="entry name" value="HupF/HypC-like"/>
    <property type="match status" value="1"/>
</dbReference>
<protein>
    <submittedName>
        <fullName evidence="2">Hydrogenase expression/formation protein HypC</fullName>
    </submittedName>
</protein>
<evidence type="ECO:0000256" key="1">
    <source>
        <dbReference type="ARBA" id="ARBA00006018"/>
    </source>
</evidence>
<dbReference type="PANTHER" id="PTHR35177">
    <property type="entry name" value="HYDROGENASE MATURATION FACTOR HYBG"/>
    <property type="match status" value="1"/>
</dbReference>
<dbReference type="Pfam" id="PF01455">
    <property type="entry name" value="HupF_HypC"/>
    <property type="match status" value="1"/>
</dbReference>
<gene>
    <name evidence="2" type="ORF">HNP82_000645</name>
</gene>
<dbReference type="Proteomes" id="UP000543642">
    <property type="component" value="Unassembled WGS sequence"/>
</dbReference>
<evidence type="ECO:0000313" key="3">
    <source>
        <dbReference type="Proteomes" id="UP000543642"/>
    </source>
</evidence>
<comment type="caution">
    <text evidence="2">The sequence shown here is derived from an EMBL/GenBank/DDBJ whole genome shotgun (WGS) entry which is preliminary data.</text>
</comment>